<name>A0AAV7M1I9_PLEWA</name>
<protein>
    <submittedName>
        <fullName evidence="1">Uncharacterized protein</fullName>
    </submittedName>
</protein>
<comment type="caution">
    <text evidence="1">The sequence shown here is derived from an EMBL/GenBank/DDBJ whole genome shotgun (WGS) entry which is preliminary data.</text>
</comment>
<dbReference type="AlphaFoldDB" id="A0AAV7M1I9"/>
<keyword evidence="2" id="KW-1185">Reference proteome</keyword>
<dbReference type="Proteomes" id="UP001066276">
    <property type="component" value="Chromosome 10"/>
</dbReference>
<organism evidence="1 2">
    <name type="scientific">Pleurodeles waltl</name>
    <name type="common">Iberian ribbed newt</name>
    <dbReference type="NCBI Taxonomy" id="8319"/>
    <lineage>
        <taxon>Eukaryota</taxon>
        <taxon>Metazoa</taxon>
        <taxon>Chordata</taxon>
        <taxon>Craniata</taxon>
        <taxon>Vertebrata</taxon>
        <taxon>Euteleostomi</taxon>
        <taxon>Amphibia</taxon>
        <taxon>Batrachia</taxon>
        <taxon>Caudata</taxon>
        <taxon>Salamandroidea</taxon>
        <taxon>Salamandridae</taxon>
        <taxon>Pleurodelinae</taxon>
        <taxon>Pleurodeles</taxon>
    </lineage>
</organism>
<sequence>MGRPTSLRCDISTESVSLSRASSTWRQEPRALVPLSMMLCGEERVPRRKASAIRRIDLPPLRSSEALPRMSAQTVETSLGVHGAAGPSLEEQRFICHEV</sequence>
<reference evidence="1" key="1">
    <citation type="journal article" date="2022" name="bioRxiv">
        <title>Sequencing and chromosome-scale assembly of the giantPleurodeles waltlgenome.</title>
        <authorList>
            <person name="Brown T."/>
            <person name="Elewa A."/>
            <person name="Iarovenko S."/>
            <person name="Subramanian E."/>
            <person name="Araus A.J."/>
            <person name="Petzold A."/>
            <person name="Susuki M."/>
            <person name="Suzuki K.-i.T."/>
            <person name="Hayashi T."/>
            <person name="Toyoda A."/>
            <person name="Oliveira C."/>
            <person name="Osipova E."/>
            <person name="Leigh N.D."/>
            <person name="Simon A."/>
            <person name="Yun M.H."/>
        </authorList>
    </citation>
    <scope>NUCLEOTIDE SEQUENCE</scope>
    <source>
        <strain evidence="1">20211129_DDA</strain>
        <tissue evidence="1">Liver</tissue>
    </source>
</reference>
<proteinExistence type="predicted"/>
<gene>
    <name evidence="1" type="ORF">NDU88_001579</name>
</gene>
<evidence type="ECO:0000313" key="1">
    <source>
        <dbReference type="EMBL" id="KAJ1096437.1"/>
    </source>
</evidence>
<evidence type="ECO:0000313" key="2">
    <source>
        <dbReference type="Proteomes" id="UP001066276"/>
    </source>
</evidence>
<dbReference type="EMBL" id="JANPWB010000014">
    <property type="protein sequence ID" value="KAJ1096437.1"/>
    <property type="molecule type" value="Genomic_DNA"/>
</dbReference>
<accession>A0AAV7M1I9</accession>